<feature type="transmembrane region" description="Helical" evidence="6">
    <location>
        <begin position="145"/>
        <end position="166"/>
    </location>
</feature>
<evidence type="ECO:0000256" key="1">
    <source>
        <dbReference type="ARBA" id="ARBA00004651"/>
    </source>
</evidence>
<reference evidence="7 8" key="1">
    <citation type="submission" date="2018-07" db="EMBL/GenBank/DDBJ databases">
        <title>Dyella solisilvae sp. nov., isolated from the pine and broad-leaved mixed forest soil.</title>
        <authorList>
            <person name="Gao Z."/>
            <person name="Qiu L."/>
        </authorList>
    </citation>
    <scope>NUCLEOTIDE SEQUENCE [LARGE SCALE GENOMIC DNA]</scope>
    <source>
        <strain evidence="7 8">DHG54</strain>
    </source>
</reference>
<name>A0A370KC08_9GAMM</name>
<evidence type="ECO:0000313" key="8">
    <source>
        <dbReference type="Proteomes" id="UP000254711"/>
    </source>
</evidence>
<feature type="transmembrane region" description="Helical" evidence="6">
    <location>
        <begin position="42"/>
        <end position="64"/>
    </location>
</feature>
<comment type="caution">
    <text evidence="7">The sequence shown here is derived from an EMBL/GenBank/DDBJ whole genome shotgun (WGS) entry which is preliminary data.</text>
</comment>
<evidence type="ECO:0000256" key="6">
    <source>
        <dbReference type="SAM" id="Phobius"/>
    </source>
</evidence>
<accession>A0A370KC08</accession>
<evidence type="ECO:0000313" key="7">
    <source>
        <dbReference type="EMBL" id="RDJ00179.1"/>
    </source>
</evidence>
<feature type="transmembrane region" description="Helical" evidence="6">
    <location>
        <begin position="187"/>
        <end position="206"/>
    </location>
</feature>
<evidence type="ECO:0000256" key="4">
    <source>
        <dbReference type="ARBA" id="ARBA00022989"/>
    </source>
</evidence>
<proteinExistence type="predicted"/>
<dbReference type="EMBL" id="QQSY01000001">
    <property type="protein sequence ID" value="RDJ00179.1"/>
    <property type="molecule type" value="Genomic_DNA"/>
</dbReference>
<dbReference type="AlphaFoldDB" id="A0A370KC08"/>
<feature type="transmembrane region" description="Helical" evidence="6">
    <location>
        <begin position="277"/>
        <end position="300"/>
    </location>
</feature>
<keyword evidence="2" id="KW-1003">Cell membrane</keyword>
<keyword evidence="8" id="KW-1185">Reference proteome</keyword>
<dbReference type="Pfam" id="PF03706">
    <property type="entry name" value="LPG_synthase_TM"/>
    <property type="match status" value="1"/>
</dbReference>
<keyword evidence="4 6" id="KW-1133">Transmembrane helix</keyword>
<feature type="transmembrane region" description="Helical" evidence="6">
    <location>
        <begin position="212"/>
        <end position="236"/>
    </location>
</feature>
<dbReference type="OrthoDB" id="5943033at2"/>
<dbReference type="RefSeq" id="WP_114823904.1">
    <property type="nucleotide sequence ID" value="NZ_QQSY01000001.1"/>
</dbReference>
<evidence type="ECO:0000256" key="3">
    <source>
        <dbReference type="ARBA" id="ARBA00022692"/>
    </source>
</evidence>
<evidence type="ECO:0000256" key="2">
    <source>
        <dbReference type="ARBA" id="ARBA00022475"/>
    </source>
</evidence>
<comment type="subcellular location">
    <subcellularLocation>
        <location evidence="1">Cell membrane</location>
        <topology evidence="1">Multi-pass membrane protein</topology>
    </subcellularLocation>
</comment>
<keyword evidence="5 6" id="KW-0472">Membrane</keyword>
<feature type="transmembrane region" description="Helical" evidence="6">
    <location>
        <begin position="121"/>
        <end position="139"/>
    </location>
</feature>
<keyword evidence="3 6" id="KW-0812">Transmembrane</keyword>
<organism evidence="7 8">
    <name type="scientific">Dyella solisilvae</name>
    <dbReference type="NCBI Taxonomy" id="1920168"/>
    <lineage>
        <taxon>Bacteria</taxon>
        <taxon>Pseudomonadati</taxon>
        <taxon>Pseudomonadota</taxon>
        <taxon>Gammaproteobacteria</taxon>
        <taxon>Lysobacterales</taxon>
        <taxon>Rhodanobacteraceae</taxon>
        <taxon>Dyella</taxon>
    </lineage>
</organism>
<dbReference type="GO" id="GO:0005886">
    <property type="term" value="C:plasma membrane"/>
    <property type="evidence" value="ECO:0007669"/>
    <property type="project" value="UniProtKB-SubCell"/>
</dbReference>
<evidence type="ECO:0000256" key="5">
    <source>
        <dbReference type="ARBA" id="ARBA00023136"/>
    </source>
</evidence>
<protein>
    <submittedName>
        <fullName evidence="7">Uncharacterized protein</fullName>
    </submittedName>
</protein>
<gene>
    <name evidence="7" type="ORF">DVT68_05050</name>
</gene>
<dbReference type="InterPro" id="IPR022791">
    <property type="entry name" value="L-PG_synthase/AglD"/>
</dbReference>
<sequence>MSRTWRMWRNMSYLLLVAVAATLVVFWWPTLAAIWREQALTFAGAMVMMFCGLLVQAHNFLMFLETPARIRIRGLVPVWAWGALANYVAPLQAGGIAVRVAWLGRHKVSVTDSLLATWRQLALSLWIAIAGLATGLLLIDDPRGLWPALALFLIWVAVLLMRKLWLKWLNRLTRPAWVANRKQLMERAVTGITPSGIGGVVVQYALGTLLLYWAYTCFGASIGLGQALILACLVYASSLIAVLPGNLGVTEAIYMLGGHGFGLDVAQAGALAILIRAAHIVTCLLVALIGMLCGGGGFGAEHE</sequence>
<dbReference type="Proteomes" id="UP000254711">
    <property type="component" value="Unassembled WGS sequence"/>
</dbReference>